<dbReference type="Proteomes" id="UP000799421">
    <property type="component" value="Unassembled WGS sequence"/>
</dbReference>
<evidence type="ECO:0000256" key="1">
    <source>
        <dbReference type="ARBA" id="ARBA00025771"/>
    </source>
</evidence>
<evidence type="ECO:0000256" key="2">
    <source>
        <dbReference type="ARBA" id="ARBA00073854"/>
    </source>
</evidence>
<sequence length="423" mass="47275">MDTFWASFYRAQSNKDGCLLATTISSTAISQLKSHPNFLQTLNANLSQCLRGYTVVSAWTDILTACHTFSQAPSNPTTRYKAYKDVVSALHRGYSNNALQAWTIPCLYTAGETLRRLALFADTHAPTTALILPESPSEASLPNQNLEDCARQINRLFSLCLSDDSRISSSRKWALYNLANLLFKIYFRLNRISLCKNILRSIAVQADELPPLSAFPKSHQVTYNYYTGVLAFLSEDYPLADKYLSEAHAKCLSTSTRNLDLILMYLIPTRLLTSHRIPSKRLLAQSQFLEGLFGPVCDAVRNADPAGFEAALERGEEVFVKQRLHLTLERAKYVLLRNLCRRVFLAAPRLENGERRTRVPLTEFGAALRVRGAGKAGFDGRDGDEVECLLANLIYRDLVKGYIARERGMVVLSRNAAFPGTGC</sequence>
<keyword evidence="5" id="KW-1185">Reference proteome</keyword>
<dbReference type="SMART" id="SM00753">
    <property type="entry name" value="PAM"/>
    <property type="match status" value="1"/>
</dbReference>
<comment type="similarity">
    <text evidence="1">Belongs to the CSN12 family.</text>
</comment>
<evidence type="ECO:0000313" key="5">
    <source>
        <dbReference type="Proteomes" id="UP000799421"/>
    </source>
</evidence>
<evidence type="ECO:0000259" key="3">
    <source>
        <dbReference type="PROSITE" id="PS50250"/>
    </source>
</evidence>
<dbReference type="OrthoDB" id="10252687at2759"/>
<gene>
    <name evidence="4" type="ORF">K470DRAFT_249495</name>
</gene>
<dbReference type="PANTHER" id="PTHR12732:SF0">
    <property type="entry name" value="PCI DOMAIN-CONTAINING PROTEIN 2"/>
    <property type="match status" value="1"/>
</dbReference>
<dbReference type="FunFam" id="1.10.10.10:FF:000366">
    <property type="entry name" value="COP9 signalosome complex subunit"/>
    <property type="match status" value="1"/>
</dbReference>
<feature type="domain" description="PCI" evidence="3">
    <location>
        <begin position="221"/>
        <end position="417"/>
    </location>
</feature>
<dbReference type="InterPro" id="IPR045114">
    <property type="entry name" value="Csn12-like"/>
</dbReference>
<proteinExistence type="inferred from homology"/>
<dbReference type="PANTHER" id="PTHR12732">
    <property type="entry name" value="UNCHARACTERIZED PROTEASOME COMPONENT REGION PCI-CONTAINING"/>
    <property type="match status" value="1"/>
</dbReference>
<evidence type="ECO:0000313" key="4">
    <source>
        <dbReference type="EMBL" id="KAF2859332.1"/>
    </source>
</evidence>
<protein>
    <recommendedName>
        <fullName evidence="2">Protein CSN12 homolog</fullName>
    </recommendedName>
</protein>
<name>A0A6A7BW99_9PEZI</name>
<dbReference type="GO" id="GO:0003690">
    <property type="term" value="F:double-stranded DNA binding"/>
    <property type="evidence" value="ECO:0007669"/>
    <property type="project" value="InterPro"/>
</dbReference>
<accession>A0A6A7BW99</accession>
<dbReference type="EMBL" id="MU005994">
    <property type="protein sequence ID" value="KAF2859332.1"/>
    <property type="molecule type" value="Genomic_DNA"/>
</dbReference>
<dbReference type="InterPro" id="IPR000717">
    <property type="entry name" value="PCI_dom"/>
</dbReference>
<dbReference type="AlphaFoldDB" id="A0A6A7BW99"/>
<dbReference type="InterPro" id="IPR036388">
    <property type="entry name" value="WH-like_DNA-bd_sf"/>
</dbReference>
<dbReference type="GO" id="GO:0003723">
    <property type="term" value="F:RNA binding"/>
    <property type="evidence" value="ECO:0007669"/>
    <property type="project" value="InterPro"/>
</dbReference>
<dbReference type="Gene3D" id="1.10.10.10">
    <property type="entry name" value="Winged helix-like DNA-binding domain superfamily/Winged helix DNA-binding domain"/>
    <property type="match status" value="1"/>
</dbReference>
<organism evidence="4 5">
    <name type="scientific">Piedraia hortae CBS 480.64</name>
    <dbReference type="NCBI Taxonomy" id="1314780"/>
    <lineage>
        <taxon>Eukaryota</taxon>
        <taxon>Fungi</taxon>
        <taxon>Dikarya</taxon>
        <taxon>Ascomycota</taxon>
        <taxon>Pezizomycotina</taxon>
        <taxon>Dothideomycetes</taxon>
        <taxon>Dothideomycetidae</taxon>
        <taxon>Capnodiales</taxon>
        <taxon>Piedraiaceae</taxon>
        <taxon>Piedraia</taxon>
    </lineage>
</organism>
<dbReference type="PROSITE" id="PS50250">
    <property type="entry name" value="PCI"/>
    <property type="match status" value="1"/>
</dbReference>
<reference evidence="4" key="1">
    <citation type="journal article" date="2020" name="Stud. Mycol.">
        <title>101 Dothideomycetes genomes: a test case for predicting lifestyles and emergence of pathogens.</title>
        <authorList>
            <person name="Haridas S."/>
            <person name="Albert R."/>
            <person name="Binder M."/>
            <person name="Bloem J."/>
            <person name="Labutti K."/>
            <person name="Salamov A."/>
            <person name="Andreopoulos B."/>
            <person name="Baker S."/>
            <person name="Barry K."/>
            <person name="Bills G."/>
            <person name="Bluhm B."/>
            <person name="Cannon C."/>
            <person name="Castanera R."/>
            <person name="Culley D."/>
            <person name="Daum C."/>
            <person name="Ezra D."/>
            <person name="Gonzalez J."/>
            <person name="Henrissat B."/>
            <person name="Kuo A."/>
            <person name="Liang C."/>
            <person name="Lipzen A."/>
            <person name="Lutzoni F."/>
            <person name="Magnuson J."/>
            <person name="Mondo S."/>
            <person name="Nolan M."/>
            <person name="Ohm R."/>
            <person name="Pangilinan J."/>
            <person name="Park H.-J."/>
            <person name="Ramirez L."/>
            <person name="Alfaro M."/>
            <person name="Sun H."/>
            <person name="Tritt A."/>
            <person name="Yoshinaga Y."/>
            <person name="Zwiers L.-H."/>
            <person name="Turgeon B."/>
            <person name="Goodwin S."/>
            <person name="Spatafora J."/>
            <person name="Crous P."/>
            <person name="Grigoriev I."/>
        </authorList>
    </citation>
    <scope>NUCLEOTIDE SEQUENCE</scope>
    <source>
        <strain evidence="4">CBS 480.64</strain>
    </source>
</reference>
<dbReference type="Pfam" id="PF01399">
    <property type="entry name" value="PCI"/>
    <property type="match status" value="1"/>
</dbReference>